<comment type="caution">
    <text evidence="2">The sequence shown here is derived from an EMBL/GenBank/DDBJ whole genome shotgun (WGS) entry which is preliminary data.</text>
</comment>
<dbReference type="EMBL" id="JAKEKT020000015">
    <property type="protein sequence ID" value="KAL1646603.1"/>
    <property type="molecule type" value="Genomic_DNA"/>
</dbReference>
<dbReference type="PANTHER" id="PTHR47843">
    <property type="entry name" value="BTB DOMAIN-CONTAINING PROTEIN-RELATED"/>
    <property type="match status" value="1"/>
</dbReference>
<dbReference type="Gene3D" id="3.30.710.10">
    <property type="entry name" value="Potassium Channel Kv1.1, Chain A"/>
    <property type="match status" value="1"/>
</dbReference>
<reference evidence="2 3" key="1">
    <citation type="journal article" date="2023" name="Plant Dis.">
        <title>First Report of Diplodia intermedia Causing Canker and Dieback Diseases on Apple Trees in Canada.</title>
        <authorList>
            <person name="Ellouze W."/>
            <person name="Ilyukhin E."/>
            <person name="Sulman M."/>
            <person name="Ali S."/>
        </authorList>
    </citation>
    <scope>NUCLEOTIDE SEQUENCE [LARGE SCALE GENOMIC DNA]</scope>
    <source>
        <strain evidence="2 3">M45-28</strain>
    </source>
</reference>
<dbReference type="Pfam" id="PF00651">
    <property type="entry name" value="BTB"/>
    <property type="match status" value="1"/>
</dbReference>
<dbReference type="PANTHER" id="PTHR47843:SF5">
    <property type="entry name" value="BTB_POZ DOMAIN PROTEIN"/>
    <property type="match status" value="1"/>
</dbReference>
<feature type="domain" description="BTB" evidence="1">
    <location>
        <begin position="49"/>
        <end position="119"/>
    </location>
</feature>
<dbReference type="SUPFAM" id="SSF54695">
    <property type="entry name" value="POZ domain"/>
    <property type="match status" value="1"/>
</dbReference>
<evidence type="ECO:0000313" key="3">
    <source>
        <dbReference type="Proteomes" id="UP001521184"/>
    </source>
</evidence>
<keyword evidence="3" id="KW-1185">Reference proteome</keyword>
<proteinExistence type="predicted"/>
<dbReference type="InterPro" id="IPR000210">
    <property type="entry name" value="BTB/POZ_dom"/>
</dbReference>
<sequence>MTIANDPSTHSLLDRSSTTIGHAAGMNTSQEQRLNMQIDPAYYRSGEHSDIVVCYGSGADARERLLHKIVLCSQSEFFKLMLAAPMKESRESIVHLHEDPELVDSALDFMYLGALTYELPDHASPADAAIRILGIYEIANQYMIDALLNATAIRFSDHLKHNPSLSANVAVLRAAYLDLTRDTHDLRKLIARAYNIWAPNISLEMEEFLLENKDAIADYFFEMAHERLELGSRRVCWHCNYQVNVCVTPADLTVENRYNTPVRNADFLKLCPSCGNPLQLKTLGPMLED</sequence>
<gene>
    <name evidence="2" type="ORF">SLS58_003189</name>
</gene>
<evidence type="ECO:0000313" key="2">
    <source>
        <dbReference type="EMBL" id="KAL1646603.1"/>
    </source>
</evidence>
<name>A0ABR3TXG0_9PEZI</name>
<accession>A0ABR3TXG0</accession>
<dbReference type="InterPro" id="IPR011333">
    <property type="entry name" value="SKP1/BTB/POZ_sf"/>
</dbReference>
<dbReference type="Proteomes" id="UP001521184">
    <property type="component" value="Unassembled WGS sequence"/>
</dbReference>
<evidence type="ECO:0000259" key="1">
    <source>
        <dbReference type="PROSITE" id="PS50097"/>
    </source>
</evidence>
<organism evidence="2 3">
    <name type="scientific">Diplodia intermedia</name>
    <dbReference type="NCBI Taxonomy" id="856260"/>
    <lineage>
        <taxon>Eukaryota</taxon>
        <taxon>Fungi</taxon>
        <taxon>Dikarya</taxon>
        <taxon>Ascomycota</taxon>
        <taxon>Pezizomycotina</taxon>
        <taxon>Dothideomycetes</taxon>
        <taxon>Dothideomycetes incertae sedis</taxon>
        <taxon>Botryosphaeriales</taxon>
        <taxon>Botryosphaeriaceae</taxon>
        <taxon>Diplodia</taxon>
    </lineage>
</organism>
<dbReference type="PROSITE" id="PS50097">
    <property type="entry name" value="BTB"/>
    <property type="match status" value="1"/>
</dbReference>
<protein>
    <recommendedName>
        <fullName evidence="1">BTB domain-containing protein</fullName>
    </recommendedName>
</protein>